<evidence type="ECO:0000256" key="7">
    <source>
        <dbReference type="SAM" id="SignalP"/>
    </source>
</evidence>
<dbReference type="InterPro" id="IPR057309">
    <property type="entry name" value="PcsB_CC"/>
</dbReference>
<keyword evidence="4 9" id="KW-0378">Hydrolase</keyword>
<evidence type="ECO:0000313" key="9">
    <source>
        <dbReference type="EMBL" id="OAA86440.1"/>
    </source>
</evidence>
<dbReference type="Pfam" id="PF24568">
    <property type="entry name" value="CC_PcsB"/>
    <property type="match status" value="1"/>
</dbReference>
<dbReference type="SUPFAM" id="SSF54001">
    <property type="entry name" value="Cysteine proteinases"/>
    <property type="match status" value="1"/>
</dbReference>
<feature type="chain" id="PRO_5007899405" evidence="7">
    <location>
        <begin position="25"/>
        <end position="345"/>
    </location>
</feature>
<evidence type="ECO:0000256" key="2">
    <source>
        <dbReference type="ARBA" id="ARBA00022670"/>
    </source>
</evidence>
<protein>
    <submittedName>
        <fullName evidence="9">Murein DD-endopeptidase MepH</fullName>
        <ecNumber evidence="9">3.4.-.-</ecNumber>
    </submittedName>
</protein>
<dbReference type="GO" id="GO:0006508">
    <property type="term" value="P:proteolysis"/>
    <property type="evidence" value="ECO:0007669"/>
    <property type="project" value="UniProtKB-KW"/>
</dbReference>
<evidence type="ECO:0000256" key="1">
    <source>
        <dbReference type="ARBA" id="ARBA00007074"/>
    </source>
</evidence>
<organism evidence="9 10">
    <name type="scientific">Clostridium ljungdahlii</name>
    <dbReference type="NCBI Taxonomy" id="1538"/>
    <lineage>
        <taxon>Bacteria</taxon>
        <taxon>Bacillati</taxon>
        <taxon>Bacillota</taxon>
        <taxon>Clostridia</taxon>
        <taxon>Eubacteriales</taxon>
        <taxon>Clostridiaceae</taxon>
        <taxon>Clostridium</taxon>
    </lineage>
</organism>
<dbReference type="PROSITE" id="PS51935">
    <property type="entry name" value="NLPC_P60"/>
    <property type="match status" value="1"/>
</dbReference>
<dbReference type="Proteomes" id="UP000077407">
    <property type="component" value="Unassembled WGS sequence"/>
</dbReference>
<dbReference type="OrthoDB" id="9808890at2"/>
<feature type="coiled-coil region" evidence="6">
    <location>
        <begin position="28"/>
        <end position="97"/>
    </location>
</feature>
<keyword evidence="5" id="KW-0788">Thiol protease</keyword>
<reference evidence="9 10" key="1">
    <citation type="journal article" date="2015" name="Biotechnol. Bioeng.">
        <title>Genome sequence and phenotypic characterization of Caulobacter segnis.</title>
        <authorList>
            <person name="Patel S."/>
            <person name="Fletcher B."/>
            <person name="Scott D.C."/>
            <person name="Ely B."/>
        </authorList>
    </citation>
    <scope>NUCLEOTIDE SEQUENCE [LARGE SCALE GENOMIC DNA]</scope>
    <source>
        <strain evidence="9 10">ERI-2</strain>
    </source>
</reference>
<feature type="domain" description="NlpC/P60" evidence="8">
    <location>
        <begin position="229"/>
        <end position="345"/>
    </location>
</feature>
<feature type="signal peptide" evidence="7">
    <location>
        <begin position="1"/>
        <end position="24"/>
    </location>
</feature>
<evidence type="ECO:0000256" key="3">
    <source>
        <dbReference type="ARBA" id="ARBA00022729"/>
    </source>
</evidence>
<evidence type="ECO:0000313" key="10">
    <source>
        <dbReference type="Proteomes" id="UP000077407"/>
    </source>
</evidence>
<keyword evidence="2" id="KW-0645">Protease</keyword>
<dbReference type="EMBL" id="LITT01000024">
    <property type="protein sequence ID" value="OAA86440.1"/>
    <property type="molecule type" value="Genomic_DNA"/>
</dbReference>
<sequence length="345" mass="36990">MNKKTLSVAIALTLALSTGANVLAAPGVSSSSTSLEQVKQQKQELEVKAEKTDNQITQAMNDLENNKKSIASVSNSIKQTQANIDSVQASIESQQKVFNQRAKAMYTNNMGNYLGVILNASNLNDFISRVDNVGKVMGFDKNVVGDLKSKKEQLANGKEKLNNENNKLLALKSENEKKLAKLNSDKESAKNVIASLDAQEKSLEITDQATLKAIASAASNVSASRGGTIVSSDAVVAYASNFLGVPYVWGGTSPSGFDCSGLVQYVYANFGVTLPRTSEEQQNVGTPVSRDELQPGDLVFFGSPAYHVGMYVGDGQFIEAPHRGLSVRIAALDNRSDFTGGRRVR</sequence>
<keyword evidence="3 7" id="KW-0732">Signal</keyword>
<dbReference type="EC" id="3.4.-.-" evidence="9"/>
<dbReference type="PANTHER" id="PTHR47053:SF1">
    <property type="entry name" value="MUREIN DD-ENDOPEPTIDASE MEPH-RELATED"/>
    <property type="match status" value="1"/>
</dbReference>
<evidence type="ECO:0000256" key="5">
    <source>
        <dbReference type="ARBA" id="ARBA00022807"/>
    </source>
</evidence>
<evidence type="ECO:0000256" key="6">
    <source>
        <dbReference type="SAM" id="Coils"/>
    </source>
</evidence>
<dbReference type="InterPro" id="IPR000064">
    <property type="entry name" value="NLP_P60_dom"/>
</dbReference>
<dbReference type="PANTHER" id="PTHR47053">
    <property type="entry name" value="MUREIN DD-ENDOPEPTIDASE MEPH-RELATED"/>
    <property type="match status" value="1"/>
</dbReference>
<evidence type="ECO:0000259" key="8">
    <source>
        <dbReference type="PROSITE" id="PS51935"/>
    </source>
</evidence>
<dbReference type="PATRIC" id="fig|1538.10.peg.2805"/>
<evidence type="ECO:0000256" key="4">
    <source>
        <dbReference type="ARBA" id="ARBA00022801"/>
    </source>
</evidence>
<dbReference type="InterPro" id="IPR051202">
    <property type="entry name" value="Peptidase_C40"/>
</dbReference>
<dbReference type="Pfam" id="PF00877">
    <property type="entry name" value="NLPC_P60"/>
    <property type="match status" value="1"/>
</dbReference>
<dbReference type="Gene3D" id="6.10.250.3150">
    <property type="match status" value="1"/>
</dbReference>
<dbReference type="RefSeq" id="WP_063555852.1">
    <property type="nucleotide sequence ID" value="NZ_LITT01000024.1"/>
</dbReference>
<proteinExistence type="inferred from homology"/>
<name>A0A168NHC4_9CLOT</name>
<dbReference type="GO" id="GO:0008234">
    <property type="term" value="F:cysteine-type peptidase activity"/>
    <property type="evidence" value="ECO:0007669"/>
    <property type="project" value="UniProtKB-KW"/>
</dbReference>
<gene>
    <name evidence="9" type="primary">mepH_1</name>
    <name evidence="9" type="ORF">WY13_02429</name>
</gene>
<comment type="caution">
    <text evidence="9">The sequence shown here is derived from an EMBL/GenBank/DDBJ whole genome shotgun (WGS) entry which is preliminary data.</text>
</comment>
<keyword evidence="6" id="KW-0175">Coiled coil</keyword>
<dbReference type="AlphaFoldDB" id="A0A168NHC4"/>
<feature type="coiled-coil region" evidence="6">
    <location>
        <begin position="144"/>
        <end position="199"/>
    </location>
</feature>
<accession>A0A168NHC4</accession>
<comment type="similarity">
    <text evidence="1">Belongs to the peptidase C40 family.</text>
</comment>
<dbReference type="InterPro" id="IPR038765">
    <property type="entry name" value="Papain-like_cys_pep_sf"/>
</dbReference>
<dbReference type="Gene3D" id="3.90.1720.10">
    <property type="entry name" value="endopeptidase domain like (from Nostoc punctiforme)"/>
    <property type="match status" value="1"/>
</dbReference>